<feature type="compositionally biased region" description="Polar residues" evidence="2">
    <location>
        <begin position="16"/>
        <end position="25"/>
    </location>
</feature>
<feature type="compositionally biased region" description="Basic and acidic residues" evidence="2">
    <location>
        <begin position="57"/>
        <end position="69"/>
    </location>
</feature>
<accession>A0ABS1DF76</accession>
<evidence type="ECO:0000256" key="2">
    <source>
        <dbReference type="SAM" id="MobiDB-lite"/>
    </source>
</evidence>
<dbReference type="Proteomes" id="UP001296873">
    <property type="component" value="Unassembled WGS sequence"/>
</dbReference>
<dbReference type="Pfam" id="PF04285">
    <property type="entry name" value="DUF444"/>
    <property type="match status" value="1"/>
</dbReference>
<protein>
    <recommendedName>
        <fullName evidence="1">UPF0229 protein CKO28_10135</fullName>
    </recommendedName>
</protein>
<sequence>MRIIDRRQNPKGKNLGNRQRFVSRTRTQLREALAENIRRRSVSDTSSGETVTIPTDGTHEPEFKRDHSIGQRSRVLPGNKEFREGDQIRRPPQGGGSGSNASEDGEGEDDFVFTLSRDEFLDLLFEDLRLPDMVKRELKSEEAAKPKRAGYATSGPQNRLNMVRTMRYSLARRAALGRPKPAAIEEIERELERLQAGEIQPADGRPAETRIAELKERLEHLKRKRSKVPYIDPYDLRYNRFEHVPQPIAQAVMFCLMDVSASMNQEMKELAKRFFMLLHLFLQRHYDSVHVVFIRHTNFASEVDEDTFFHGQQTGGTIVSSALKEMLRVVEERYPTSSWNIYVAQASDGDDVPGDVKHCAELLREHILPITQYMAYVEIDPGQRLRTGFVDSDESDLWRGYEPLSQEQDNFTMRRIGEPGDIYPVFHDLFRQRETTS</sequence>
<dbReference type="InterPro" id="IPR006698">
    <property type="entry name" value="UPF0229"/>
</dbReference>
<dbReference type="PANTHER" id="PTHR30510:SF2">
    <property type="entry name" value="UPF0229 PROTEIN YEAH"/>
    <property type="match status" value="1"/>
</dbReference>
<evidence type="ECO:0000256" key="1">
    <source>
        <dbReference type="HAMAP-Rule" id="MF_01232"/>
    </source>
</evidence>
<gene>
    <name evidence="3" type="ORF">CKO28_10135</name>
</gene>
<keyword evidence="4" id="KW-1185">Reference proteome</keyword>
<dbReference type="NCBIfam" id="NF003708">
    <property type="entry name" value="PRK05325.1-3"/>
    <property type="match status" value="1"/>
</dbReference>
<organism evidence="3 4">
    <name type="scientific">Rhodovibrio sodomensis</name>
    <dbReference type="NCBI Taxonomy" id="1088"/>
    <lineage>
        <taxon>Bacteria</taxon>
        <taxon>Pseudomonadati</taxon>
        <taxon>Pseudomonadota</taxon>
        <taxon>Alphaproteobacteria</taxon>
        <taxon>Rhodospirillales</taxon>
        <taxon>Rhodovibrionaceae</taxon>
        <taxon>Rhodovibrio</taxon>
    </lineage>
</organism>
<feature type="region of interest" description="Disordered" evidence="2">
    <location>
        <begin position="1"/>
        <end position="25"/>
    </location>
</feature>
<evidence type="ECO:0000313" key="3">
    <source>
        <dbReference type="EMBL" id="MBK1668393.1"/>
    </source>
</evidence>
<dbReference type="HAMAP" id="MF_01232">
    <property type="entry name" value="UPF0229"/>
    <property type="match status" value="1"/>
</dbReference>
<comment type="similarity">
    <text evidence="1">Belongs to the UPF0229 family.</text>
</comment>
<feature type="compositionally biased region" description="Polar residues" evidence="2">
    <location>
        <begin position="43"/>
        <end position="55"/>
    </location>
</feature>
<dbReference type="RefSeq" id="WP_200340702.1">
    <property type="nucleotide sequence ID" value="NZ_NRRL01000022.1"/>
</dbReference>
<dbReference type="EMBL" id="NRRL01000022">
    <property type="protein sequence ID" value="MBK1668393.1"/>
    <property type="molecule type" value="Genomic_DNA"/>
</dbReference>
<name>A0ABS1DF76_9PROT</name>
<reference evidence="3 4" key="1">
    <citation type="journal article" date="2020" name="Microorganisms">
        <title>Osmotic Adaptation and Compatible Solute Biosynthesis of Phototrophic Bacteria as Revealed from Genome Analyses.</title>
        <authorList>
            <person name="Imhoff J.F."/>
            <person name="Rahn T."/>
            <person name="Kunzel S."/>
            <person name="Keller A."/>
            <person name="Neulinger S.C."/>
        </authorList>
    </citation>
    <scope>NUCLEOTIDE SEQUENCE [LARGE SCALE GENOMIC DNA]</scope>
    <source>
        <strain evidence="3 4">DSM 9895</strain>
    </source>
</reference>
<evidence type="ECO:0000313" key="4">
    <source>
        <dbReference type="Proteomes" id="UP001296873"/>
    </source>
</evidence>
<dbReference type="PANTHER" id="PTHR30510">
    <property type="entry name" value="UPF0229 PROTEIN YEAH"/>
    <property type="match status" value="1"/>
</dbReference>
<proteinExistence type="inferred from homology"/>
<feature type="compositionally biased region" description="Basic and acidic residues" evidence="2">
    <location>
        <begin position="80"/>
        <end position="89"/>
    </location>
</feature>
<comment type="caution">
    <text evidence="3">The sequence shown here is derived from an EMBL/GenBank/DDBJ whole genome shotgun (WGS) entry which is preliminary data.</text>
</comment>
<feature type="region of interest" description="Disordered" evidence="2">
    <location>
        <begin position="37"/>
        <end position="108"/>
    </location>
</feature>
<dbReference type="NCBIfam" id="NF003707">
    <property type="entry name" value="PRK05325.1-2"/>
    <property type="match status" value="1"/>
</dbReference>